<dbReference type="SUPFAM" id="SSF54913">
    <property type="entry name" value="GlnB-like"/>
    <property type="match status" value="1"/>
</dbReference>
<dbReference type="PANTHER" id="PTHR23419:SF8">
    <property type="entry name" value="FI09726P"/>
    <property type="match status" value="1"/>
</dbReference>
<dbReference type="OMA" id="VYTTFPD"/>
<evidence type="ECO:0000256" key="1">
    <source>
        <dbReference type="ARBA" id="ARBA00010169"/>
    </source>
</evidence>
<dbReference type="InterPro" id="IPR011322">
    <property type="entry name" value="N-reg_PII-like_a/b"/>
</dbReference>
<dbReference type="PANTHER" id="PTHR23419">
    <property type="entry name" value="DIVALENT CATION TOLERANCE CUTA-RELATED"/>
    <property type="match status" value="1"/>
</dbReference>
<gene>
    <name evidence="2" type="ORF">X975_12486</name>
</gene>
<dbReference type="Pfam" id="PF03091">
    <property type="entry name" value="CutA1"/>
    <property type="match status" value="1"/>
</dbReference>
<dbReference type="InterPro" id="IPR004323">
    <property type="entry name" value="Ion_tolerance_CutA"/>
</dbReference>
<sequence length="155" mass="17473">MVTVQNFVSSSLSWIRLNFPYLYLMLSVLSITRRALSNMACSTSDSYQGLFSVSYVTAPSDDVAKKLAEGLVKGKLAGCVNIVPGIQSIYEWEGEVQKDSEVLMVIKTRTSRLDEMTKYIRENHPYQVCEVISTPIQHGNPQYLKWLGDIVSEKK</sequence>
<dbReference type="InterPro" id="IPR015867">
    <property type="entry name" value="N-reg_PII/ATP_PRibTrfase_C"/>
</dbReference>
<dbReference type="OrthoDB" id="2017693at2759"/>
<comment type="similarity">
    <text evidence="1">Belongs to the CutA family.</text>
</comment>
<protein>
    <submittedName>
        <fullName evidence="2">Protein CutA-like protein</fullName>
    </submittedName>
</protein>
<dbReference type="GO" id="GO:0005507">
    <property type="term" value="F:copper ion binding"/>
    <property type="evidence" value="ECO:0007669"/>
    <property type="project" value="TreeGrafter"/>
</dbReference>
<dbReference type="AlphaFoldDB" id="A0A087T857"/>
<feature type="non-terminal residue" evidence="2">
    <location>
        <position position="155"/>
    </location>
</feature>
<accession>A0A087T857</accession>
<dbReference type="Gene3D" id="3.30.70.120">
    <property type="match status" value="1"/>
</dbReference>
<dbReference type="Proteomes" id="UP000054359">
    <property type="component" value="Unassembled WGS sequence"/>
</dbReference>
<organism evidence="2 3">
    <name type="scientific">Stegodyphus mimosarum</name>
    <name type="common">African social velvet spider</name>
    <dbReference type="NCBI Taxonomy" id="407821"/>
    <lineage>
        <taxon>Eukaryota</taxon>
        <taxon>Metazoa</taxon>
        <taxon>Ecdysozoa</taxon>
        <taxon>Arthropoda</taxon>
        <taxon>Chelicerata</taxon>
        <taxon>Arachnida</taxon>
        <taxon>Araneae</taxon>
        <taxon>Araneomorphae</taxon>
        <taxon>Entelegynae</taxon>
        <taxon>Eresoidea</taxon>
        <taxon>Eresidae</taxon>
        <taxon>Stegodyphus</taxon>
    </lineage>
</organism>
<name>A0A087T857_STEMI</name>
<evidence type="ECO:0000313" key="3">
    <source>
        <dbReference type="Proteomes" id="UP000054359"/>
    </source>
</evidence>
<dbReference type="GO" id="GO:0010038">
    <property type="term" value="P:response to metal ion"/>
    <property type="evidence" value="ECO:0007669"/>
    <property type="project" value="InterPro"/>
</dbReference>
<keyword evidence="3" id="KW-1185">Reference proteome</keyword>
<reference evidence="2 3" key="1">
    <citation type="submission" date="2013-11" db="EMBL/GenBank/DDBJ databases">
        <title>Genome sequencing of Stegodyphus mimosarum.</title>
        <authorList>
            <person name="Bechsgaard J."/>
        </authorList>
    </citation>
    <scope>NUCLEOTIDE SEQUENCE [LARGE SCALE GENOMIC DNA]</scope>
</reference>
<dbReference type="EMBL" id="KK113899">
    <property type="protein sequence ID" value="KFM61296.1"/>
    <property type="molecule type" value="Genomic_DNA"/>
</dbReference>
<dbReference type="STRING" id="407821.A0A087T857"/>
<evidence type="ECO:0000313" key="2">
    <source>
        <dbReference type="EMBL" id="KFM61296.1"/>
    </source>
</evidence>
<proteinExistence type="inferred from homology"/>